<proteinExistence type="predicted"/>
<comment type="caution">
    <text evidence="1">The sequence shown here is derived from an EMBL/GenBank/DDBJ whole genome shotgun (WGS) entry which is preliminary data.</text>
</comment>
<dbReference type="Proteomes" id="UP000548632">
    <property type="component" value="Unassembled WGS sequence"/>
</dbReference>
<reference evidence="1 2" key="1">
    <citation type="journal article" date="2020" name="Arch. Microbiol.">
        <title>The genome sequence of the giant phototrophic gammaproteobacterium Thiospirillum jenense gives insight into its physiological properties and phylogenetic relationships.</title>
        <authorList>
            <person name="Imhoff J.F."/>
            <person name="Meyer T.E."/>
            <person name="Kyndt J.A."/>
        </authorList>
    </citation>
    <scope>NUCLEOTIDE SEQUENCE [LARGE SCALE GENOMIC DNA]</scope>
    <source>
        <strain evidence="1 2">DSM 216</strain>
    </source>
</reference>
<evidence type="ECO:0000313" key="1">
    <source>
        <dbReference type="EMBL" id="MBB1126883.1"/>
    </source>
</evidence>
<evidence type="ECO:0000313" key="2">
    <source>
        <dbReference type="Proteomes" id="UP000548632"/>
    </source>
</evidence>
<sequence length="59" mass="6799">MNELKLLISIAMGDDVLPSMTFTTFANIKSRFYFKTNMLITMTGFANKIKVSLVCDYFY</sequence>
<name>A0A839HDA4_9GAMM</name>
<dbReference type="EMBL" id="JABVCQ010000028">
    <property type="protein sequence ID" value="MBB1126883.1"/>
    <property type="molecule type" value="Genomic_DNA"/>
</dbReference>
<keyword evidence="2" id="KW-1185">Reference proteome</keyword>
<gene>
    <name evidence="1" type="ORF">HUK38_11685</name>
</gene>
<dbReference type="AlphaFoldDB" id="A0A839HDA4"/>
<accession>A0A839HDA4</accession>
<organism evidence="1 2">
    <name type="scientific">Thiospirillum jenense</name>
    <dbReference type="NCBI Taxonomy" id="1653858"/>
    <lineage>
        <taxon>Bacteria</taxon>
        <taxon>Pseudomonadati</taxon>
        <taxon>Pseudomonadota</taxon>
        <taxon>Gammaproteobacteria</taxon>
        <taxon>Chromatiales</taxon>
        <taxon>Chromatiaceae</taxon>
        <taxon>Thiospirillum</taxon>
    </lineage>
</organism>
<dbReference type="RefSeq" id="WP_182584508.1">
    <property type="nucleotide sequence ID" value="NZ_JABVCQ010000028.1"/>
</dbReference>
<protein>
    <submittedName>
        <fullName evidence="1">Uncharacterized protein</fullName>
    </submittedName>
</protein>